<evidence type="ECO:0000256" key="1">
    <source>
        <dbReference type="PROSITE-ProRule" id="PRU00042"/>
    </source>
</evidence>
<keyword evidence="1" id="KW-0862">Zinc</keyword>
<evidence type="ECO:0000313" key="3">
    <source>
        <dbReference type="EMBL" id="PKB92700.1"/>
    </source>
</evidence>
<dbReference type="Proteomes" id="UP000232722">
    <property type="component" value="Unassembled WGS sequence"/>
</dbReference>
<reference evidence="5 6" key="1">
    <citation type="submission" date="2016-04" db="EMBL/GenBank/DDBJ databases">
        <title>Genome analyses suggest a sexual origin of heterokaryosis in a supposedly ancient asexual fungus.</title>
        <authorList>
            <person name="Ropars J."/>
            <person name="Sedzielewska K."/>
            <person name="Noel J."/>
            <person name="Charron P."/>
            <person name="Farinelli L."/>
            <person name="Marton T."/>
            <person name="Kruger M."/>
            <person name="Pelin A."/>
            <person name="Brachmann A."/>
            <person name="Corradi N."/>
        </authorList>
    </citation>
    <scope>NUCLEOTIDE SEQUENCE [LARGE SCALE GENOMIC DNA]</scope>
    <source>
        <strain evidence="5 6">A5</strain>
    </source>
</reference>
<accession>A0A2N0NHL9</accession>
<name>A0A2N0NHL9_9GLOM</name>
<protein>
    <recommendedName>
        <fullName evidence="2">C2H2-type domain-containing protein</fullName>
    </recommendedName>
</protein>
<gene>
    <name evidence="5" type="ORF">RhiirA5_439662</name>
    <name evidence="4" type="ORF">RhiirA5_443686</name>
    <name evidence="3" type="ORF">RhiirA5_443705</name>
</gene>
<dbReference type="AlphaFoldDB" id="A0A2N0NHL9"/>
<feature type="domain" description="C2H2-type" evidence="2">
    <location>
        <begin position="13"/>
        <end position="43"/>
    </location>
</feature>
<organism evidence="5 6">
    <name type="scientific">Rhizophagus irregularis</name>
    <dbReference type="NCBI Taxonomy" id="588596"/>
    <lineage>
        <taxon>Eukaryota</taxon>
        <taxon>Fungi</taxon>
        <taxon>Fungi incertae sedis</taxon>
        <taxon>Mucoromycota</taxon>
        <taxon>Glomeromycotina</taxon>
        <taxon>Glomeromycetes</taxon>
        <taxon>Glomerales</taxon>
        <taxon>Glomeraceae</taxon>
        <taxon>Rhizophagus</taxon>
    </lineage>
</organism>
<dbReference type="InterPro" id="IPR013087">
    <property type="entry name" value="Znf_C2H2_type"/>
</dbReference>
<evidence type="ECO:0000313" key="6">
    <source>
        <dbReference type="Proteomes" id="UP000232722"/>
    </source>
</evidence>
<keyword evidence="1" id="KW-0863">Zinc-finger</keyword>
<dbReference type="EMBL" id="LLXJ01006726">
    <property type="protein sequence ID" value="PKB94054.1"/>
    <property type="molecule type" value="Genomic_DNA"/>
</dbReference>
<reference evidence="5 6" key="2">
    <citation type="submission" date="2017-09" db="EMBL/GenBank/DDBJ databases">
        <title>Extensive intraspecific genome diversity in a model arbuscular mycorrhizal fungus.</title>
        <authorList>
            <person name="Chen E.C."/>
            <person name="Morin E."/>
            <person name="Beaudet D."/>
            <person name="Noel J."/>
            <person name="Ndikumana S."/>
            <person name="Charron P."/>
            <person name="St-Onge C."/>
            <person name="Giorgi J."/>
            <person name="Grigoriev I.V."/>
            <person name="Roux C."/>
            <person name="Martin F.M."/>
            <person name="Corradi N."/>
        </authorList>
    </citation>
    <scope>NUCLEOTIDE SEQUENCE [LARGE SCALE GENOMIC DNA]</scope>
    <source>
        <strain evidence="5 6">A5</strain>
    </source>
</reference>
<evidence type="ECO:0000313" key="5">
    <source>
        <dbReference type="EMBL" id="PKB94054.1"/>
    </source>
</evidence>
<dbReference type="VEuPathDB" id="FungiDB:RhiirA1_465288"/>
<keyword evidence="1" id="KW-0479">Metal-binding</keyword>
<proteinExistence type="predicted"/>
<sequence>MSLLSNNTLCKKFECGTCGKIYKRHSGLENHILKVKEANTMRPTVYDLPEKAIEETRQALVYHIKEKLKKNSRHVGGVRIMVSCTESQFFGVFKGYIHDYYPKTGNYKCIFKATTNICFIIPTITKSE</sequence>
<dbReference type="GO" id="GO:0008270">
    <property type="term" value="F:zinc ion binding"/>
    <property type="evidence" value="ECO:0007669"/>
    <property type="project" value="UniProtKB-KW"/>
</dbReference>
<evidence type="ECO:0000259" key="2">
    <source>
        <dbReference type="PROSITE" id="PS50157"/>
    </source>
</evidence>
<evidence type="ECO:0000313" key="4">
    <source>
        <dbReference type="EMBL" id="PKB92707.1"/>
    </source>
</evidence>
<dbReference type="PROSITE" id="PS50157">
    <property type="entry name" value="ZINC_FINGER_C2H2_2"/>
    <property type="match status" value="1"/>
</dbReference>
<dbReference type="EMBL" id="LLXJ01010167">
    <property type="protein sequence ID" value="PKB92700.1"/>
    <property type="molecule type" value="Genomic_DNA"/>
</dbReference>
<dbReference type="EMBL" id="LLXJ01010149">
    <property type="protein sequence ID" value="PKB92707.1"/>
    <property type="molecule type" value="Genomic_DNA"/>
</dbReference>
<comment type="caution">
    <text evidence="5">The sequence shown here is derived from an EMBL/GenBank/DDBJ whole genome shotgun (WGS) entry which is preliminary data.</text>
</comment>
<dbReference type="VEuPathDB" id="FungiDB:FUN_015625"/>